<dbReference type="OrthoDB" id="16911at2759"/>
<keyword evidence="5" id="KW-1185">Reference proteome</keyword>
<feature type="domain" description="Helicase C-terminal" evidence="3">
    <location>
        <begin position="289"/>
        <end position="460"/>
    </location>
</feature>
<dbReference type="Gene3D" id="3.40.50.300">
    <property type="entry name" value="P-loop containing nucleotide triphosphate hydrolases"/>
    <property type="match status" value="2"/>
</dbReference>
<dbReference type="SMART" id="SM00490">
    <property type="entry name" value="HELICc"/>
    <property type="match status" value="1"/>
</dbReference>
<dbReference type="GO" id="GO:0032042">
    <property type="term" value="P:mitochondrial DNA metabolic process"/>
    <property type="evidence" value="ECO:0007669"/>
    <property type="project" value="TreeGrafter"/>
</dbReference>
<dbReference type="PANTHER" id="PTHR47396">
    <property type="entry name" value="TYPE I RESTRICTION ENZYME ECOKI R PROTEIN"/>
    <property type="match status" value="1"/>
</dbReference>
<dbReference type="PANTHER" id="PTHR47396:SF1">
    <property type="entry name" value="ATP-DEPENDENT HELICASE IRC3-RELATED"/>
    <property type="match status" value="1"/>
</dbReference>
<proteinExistence type="predicted"/>
<dbReference type="InterPro" id="IPR027417">
    <property type="entry name" value="P-loop_NTPase"/>
</dbReference>
<evidence type="ECO:0000259" key="3">
    <source>
        <dbReference type="PROSITE" id="PS51194"/>
    </source>
</evidence>
<dbReference type="GO" id="GO:0061749">
    <property type="term" value="F:forked DNA-dependent helicase activity"/>
    <property type="evidence" value="ECO:0007669"/>
    <property type="project" value="TreeGrafter"/>
</dbReference>
<evidence type="ECO:0000313" key="5">
    <source>
        <dbReference type="Proteomes" id="UP000800038"/>
    </source>
</evidence>
<dbReference type="AlphaFoldDB" id="A0A6A5SH92"/>
<gene>
    <name evidence="4" type="ORF">EJ02DRAFT_350958</name>
</gene>
<dbReference type="GO" id="GO:0005524">
    <property type="term" value="F:ATP binding"/>
    <property type="evidence" value="ECO:0007669"/>
    <property type="project" value="InterPro"/>
</dbReference>
<protein>
    <submittedName>
        <fullName evidence="4">P-loop containing nucleoside triphosphate hydrolase protein</fullName>
    </submittedName>
</protein>
<dbReference type="PROSITE" id="PS51192">
    <property type="entry name" value="HELICASE_ATP_BIND_1"/>
    <property type="match status" value="1"/>
</dbReference>
<dbReference type="SMART" id="SM00487">
    <property type="entry name" value="DEXDc"/>
    <property type="match status" value="1"/>
</dbReference>
<keyword evidence="4" id="KW-0378">Hydrolase</keyword>
<organism evidence="4 5">
    <name type="scientific">Clathrospora elynae</name>
    <dbReference type="NCBI Taxonomy" id="706981"/>
    <lineage>
        <taxon>Eukaryota</taxon>
        <taxon>Fungi</taxon>
        <taxon>Dikarya</taxon>
        <taxon>Ascomycota</taxon>
        <taxon>Pezizomycotina</taxon>
        <taxon>Dothideomycetes</taxon>
        <taxon>Pleosporomycetidae</taxon>
        <taxon>Pleosporales</taxon>
        <taxon>Diademaceae</taxon>
        <taxon>Clathrospora</taxon>
    </lineage>
</organism>
<dbReference type="InterPro" id="IPR050742">
    <property type="entry name" value="Helicase_Restrict-Modif_Enz"/>
</dbReference>
<evidence type="ECO:0000256" key="1">
    <source>
        <dbReference type="ARBA" id="ARBA00022806"/>
    </source>
</evidence>
<keyword evidence="1" id="KW-0347">Helicase</keyword>
<dbReference type="CDD" id="cd18799">
    <property type="entry name" value="SF2_C_EcoAI-like"/>
    <property type="match status" value="1"/>
</dbReference>
<dbReference type="GO" id="GO:0070125">
    <property type="term" value="P:mitochondrial translational elongation"/>
    <property type="evidence" value="ECO:0007669"/>
    <property type="project" value="TreeGrafter"/>
</dbReference>
<dbReference type="EMBL" id="ML976070">
    <property type="protein sequence ID" value="KAF1940011.1"/>
    <property type="molecule type" value="Genomic_DNA"/>
</dbReference>
<dbReference type="SUPFAM" id="SSF52540">
    <property type="entry name" value="P-loop containing nucleoside triphosphate hydrolases"/>
    <property type="match status" value="1"/>
</dbReference>
<dbReference type="GO" id="GO:0005759">
    <property type="term" value="C:mitochondrial matrix"/>
    <property type="evidence" value="ECO:0007669"/>
    <property type="project" value="TreeGrafter"/>
</dbReference>
<accession>A0A6A5SH92</accession>
<dbReference type="Proteomes" id="UP000800038">
    <property type="component" value="Unassembled WGS sequence"/>
</dbReference>
<evidence type="ECO:0000259" key="2">
    <source>
        <dbReference type="PROSITE" id="PS51192"/>
    </source>
</evidence>
<keyword evidence="1" id="KW-0067">ATP-binding</keyword>
<dbReference type="Pfam" id="PF00271">
    <property type="entry name" value="Helicase_C"/>
    <property type="match status" value="1"/>
</dbReference>
<dbReference type="Pfam" id="PF04851">
    <property type="entry name" value="ResIII"/>
    <property type="match status" value="1"/>
</dbReference>
<dbReference type="InterPro" id="IPR006935">
    <property type="entry name" value="Helicase/UvrB_N"/>
</dbReference>
<dbReference type="GO" id="GO:0036121">
    <property type="term" value="F:double-stranded DNA helicase activity"/>
    <property type="evidence" value="ECO:0007669"/>
    <property type="project" value="TreeGrafter"/>
</dbReference>
<dbReference type="GO" id="GO:0000403">
    <property type="term" value="F:Y-form DNA binding"/>
    <property type="evidence" value="ECO:0007669"/>
    <property type="project" value="TreeGrafter"/>
</dbReference>
<dbReference type="InterPro" id="IPR014001">
    <property type="entry name" value="Helicase_ATP-bd"/>
</dbReference>
<keyword evidence="1" id="KW-0547">Nucleotide-binding</keyword>
<dbReference type="InterPro" id="IPR001650">
    <property type="entry name" value="Helicase_C-like"/>
</dbReference>
<dbReference type="PROSITE" id="PS51194">
    <property type="entry name" value="HELICASE_CTER"/>
    <property type="match status" value="1"/>
</dbReference>
<evidence type="ECO:0000313" key="4">
    <source>
        <dbReference type="EMBL" id="KAF1940011.1"/>
    </source>
</evidence>
<sequence>MFRTSHYALRLFTRVGSVPARAAIRQASTAAARLPKAPLPTPSAPSPPPPPKIVLREYQEECIQAVLSYLNAGHKRLGISLATGAGKTVIFTHLIDRIPTVGDAAQTLILAHRRELVEQAARHCSLAYPDKRVDIEMGSNQASGAADITIASIQSITSGDRLQKFDPSRYKLVLVDEAHHIVSQTYLHVLDHFGLRYAADWSNTSAPALVGVSATLSRFDGMKLGAVIDHIVYHRDYVDMIEENWLTDVVFTTVEIKADLTKVGSGANGDFQTGALSRAINTDETNELVIKAWLAKAKDRHSTLIFCVDLSHVTNLTARFREQGIDAQFVTGDTPTKTRSARIDAFRNGEFPVLLNCGVFTEGTDIPNIDCVLLARPTKSRNLLVQMIGRGMRLHKGKQNCHVIDMVAALSTGVVSTPTLFGLDPAEIVDNADTKTLTKLSERKESEKQREQEVAELKRRTVAKKIPGSITFTDYDSVHDLIADASGDQYIRNLSSYAWVGVGEGKYILTTNGGSYLAIEPSDKDKDCFRAKYYWKLPADRKSKSFYGTPRIIAEGESFDHVVHAADTYASEAFEHIWIYKNQSWRRDRPSQAQLDFLNRFRSQEDQLKPEDLTKGKAGDMITRIKHGAKGRYNKAAVRQKTEKRMKERTETMRHRLQGQVHVGPLEQGQTLKQKLLR</sequence>
<feature type="domain" description="Helicase ATP-binding" evidence="2">
    <location>
        <begin position="68"/>
        <end position="234"/>
    </location>
</feature>
<dbReference type="GO" id="GO:0016787">
    <property type="term" value="F:hydrolase activity"/>
    <property type="evidence" value="ECO:0007669"/>
    <property type="project" value="UniProtKB-KW"/>
</dbReference>
<name>A0A6A5SH92_9PLEO</name>
<reference evidence="4" key="1">
    <citation type="journal article" date="2020" name="Stud. Mycol.">
        <title>101 Dothideomycetes genomes: a test case for predicting lifestyles and emergence of pathogens.</title>
        <authorList>
            <person name="Haridas S."/>
            <person name="Albert R."/>
            <person name="Binder M."/>
            <person name="Bloem J."/>
            <person name="Labutti K."/>
            <person name="Salamov A."/>
            <person name="Andreopoulos B."/>
            <person name="Baker S."/>
            <person name="Barry K."/>
            <person name="Bills G."/>
            <person name="Bluhm B."/>
            <person name="Cannon C."/>
            <person name="Castanera R."/>
            <person name="Culley D."/>
            <person name="Daum C."/>
            <person name="Ezra D."/>
            <person name="Gonzalez J."/>
            <person name="Henrissat B."/>
            <person name="Kuo A."/>
            <person name="Liang C."/>
            <person name="Lipzen A."/>
            <person name="Lutzoni F."/>
            <person name="Magnuson J."/>
            <person name="Mondo S."/>
            <person name="Nolan M."/>
            <person name="Ohm R."/>
            <person name="Pangilinan J."/>
            <person name="Park H.-J."/>
            <person name="Ramirez L."/>
            <person name="Alfaro M."/>
            <person name="Sun H."/>
            <person name="Tritt A."/>
            <person name="Yoshinaga Y."/>
            <person name="Zwiers L.-H."/>
            <person name="Turgeon B."/>
            <person name="Goodwin S."/>
            <person name="Spatafora J."/>
            <person name="Crous P."/>
            <person name="Grigoriev I."/>
        </authorList>
    </citation>
    <scope>NUCLEOTIDE SEQUENCE</scope>
    <source>
        <strain evidence="4">CBS 161.51</strain>
    </source>
</reference>